<dbReference type="PROSITE" id="PS51257">
    <property type="entry name" value="PROKAR_LIPOPROTEIN"/>
    <property type="match status" value="1"/>
</dbReference>
<dbReference type="Pfam" id="PF13036">
    <property type="entry name" value="LpoB"/>
    <property type="match status" value="1"/>
</dbReference>
<accession>E6PR50</accession>
<evidence type="ECO:0000313" key="1">
    <source>
        <dbReference type="EMBL" id="CBH97405.1"/>
    </source>
</evidence>
<dbReference type="AlphaFoldDB" id="E6PR50"/>
<comment type="caution">
    <text evidence="1">The sequence shown here is derived from an EMBL/GenBank/DDBJ whole genome shotgun (WGS) entry which is preliminary data.</text>
</comment>
<evidence type="ECO:0008006" key="2">
    <source>
        <dbReference type="Google" id="ProtNLM"/>
    </source>
</evidence>
<reference evidence="1" key="1">
    <citation type="submission" date="2009-10" db="EMBL/GenBank/DDBJ databases">
        <title>Diversity of trophic interactions inside an arsenic-rich microbial ecosystem.</title>
        <authorList>
            <person name="Bertin P.N."/>
            <person name="Heinrich-Salmeron A."/>
            <person name="Pelletier E."/>
            <person name="Goulhen-Chollet F."/>
            <person name="Arsene-Ploetze F."/>
            <person name="Gallien S."/>
            <person name="Calteau A."/>
            <person name="Vallenet D."/>
            <person name="Casiot C."/>
            <person name="Chane-Woon-Ming B."/>
            <person name="Giloteaux L."/>
            <person name="Barakat M."/>
            <person name="Bonnefoy V."/>
            <person name="Bruneel O."/>
            <person name="Chandler M."/>
            <person name="Cleiss J."/>
            <person name="Duran R."/>
            <person name="Elbaz-Poulichet F."/>
            <person name="Fonknechten N."/>
            <person name="Lauga B."/>
            <person name="Mornico D."/>
            <person name="Ortet P."/>
            <person name="Schaeffer C."/>
            <person name="Siguier P."/>
            <person name="Alexander Thil Smith A."/>
            <person name="Van Dorsselaer A."/>
            <person name="Weissenbach J."/>
            <person name="Medigue C."/>
            <person name="Le Paslier D."/>
        </authorList>
    </citation>
    <scope>NUCLEOTIDE SEQUENCE</scope>
</reference>
<gene>
    <name evidence="1" type="ORF">CARN2_2877</name>
</gene>
<dbReference type="InterPro" id="IPR014094">
    <property type="entry name" value="LpoB"/>
</dbReference>
<dbReference type="EMBL" id="CABM01000042">
    <property type="protein sequence ID" value="CBH97405.1"/>
    <property type="molecule type" value="Genomic_DNA"/>
</dbReference>
<organism evidence="1">
    <name type="scientific">mine drainage metagenome</name>
    <dbReference type="NCBI Taxonomy" id="410659"/>
    <lineage>
        <taxon>unclassified sequences</taxon>
        <taxon>metagenomes</taxon>
        <taxon>ecological metagenomes</taxon>
    </lineage>
</organism>
<sequence length="197" mass="20419">MHATRFWIAASLSLLLAACATMSTPTQSLRLAAQDKLAVLPFVNATEAPQVQERAQAITVALLRQKGLAHVLVYPQAPSDNPLEAQPAASSTQTLDWARNQGARYALSGTVTEWRYKTGADSEPAVGLTLQISDVNSGQVVWSAAGARSGWGYQALAAVGQAQIAALLGGLQVQATAIAKLPAAPGAEPLASPAARP</sequence>
<dbReference type="Gene3D" id="3.40.50.10610">
    <property type="entry name" value="ABC-type transport auxiliary lipoprotein component"/>
    <property type="match status" value="1"/>
</dbReference>
<proteinExistence type="predicted"/>
<protein>
    <recommendedName>
        <fullName evidence="2">Lipoprotein</fullName>
    </recommendedName>
</protein>
<name>E6PR50_9ZZZZ</name>